<feature type="region of interest" description="Disordered" evidence="1">
    <location>
        <begin position="1"/>
        <end position="73"/>
    </location>
</feature>
<evidence type="ECO:0000256" key="1">
    <source>
        <dbReference type="SAM" id="MobiDB-lite"/>
    </source>
</evidence>
<dbReference type="AlphaFoldDB" id="A0AA88JCS2"/>
<keyword evidence="3" id="KW-1185">Reference proteome</keyword>
<gene>
    <name evidence="2" type="ORF">TIFTF001_038265</name>
</gene>
<feature type="compositionally biased region" description="Basic and acidic residues" evidence="1">
    <location>
        <begin position="57"/>
        <end position="73"/>
    </location>
</feature>
<feature type="compositionally biased region" description="Low complexity" evidence="1">
    <location>
        <begin position="9"/>
        <end position="29"/>
    </location>
</feature>
<proteinExistence type="predicted"/>
<reference evidence="2" key="1">
    <citation type="submission" date="2023-07" db="EMBL/GenBank/DDBJ databases">
        <title>draft genome sequence of fig (Ficus carica).</title>
        <authorList>
            <person name="Takahashi T."/>
            <person name="Nishimura K."/>
        </authorList>
    </citation>
    <scope>NUCLEOTIDE SEQUENCE</scope>
</reference>
<protein>
    <submittedName>
        <fullName evidence="2">Uncharacterized protein</fullName>
    </submittedName>
</protein>
<dbReference type="Proteomes" id="UP001187192">
    <property type="component" value="Unassembled WGS sequence"/>
</dbReference>
<comment type="caution">
    <text evidence="2">The sequence shown here is derived from an EMBL/GenBank/DDBJ whole genome shotgun (WGS) entry which is preliminary data.</text>
</comment>
<name>A0AA88JCS2_FICCA</name>
<sequence length="101" mass="10999">MDCSSTAMSTLVATSSDTSSSVATPPSTLNERSAEIDGMYNSDSEYSSGDEELSDNEIEKVTEKDKKLQETRTQLEETQLPARLNLTTSYLLENQVGIIVA</sequence>
<dbReference type="EMBL" id="BTGU01000793">
    <property type="protein sequence ID" value="GMN69214.1"/>
    <property type="molecule type" value="Genomic_DNA"/>
</dbReference>
<organism evidence="2 3">
    <name type="scientific">Ficus carica</name>
    <name type="common">Common fig</name>
    <dbReference type="NCBI Taxonomy" id="3494"/>
    <lineage>
        <taxon>Eukaryota</taxon>
        <taxon>Viridiplantae</taxon>
        <taxon>Streptophyta</taxon>
        <taxon>Embryophyta</taxon>
        <taxon>Tracheophyta</taxon>
        <taxon>Spermatophyta</taxon>
        <taxon>Magnoliopsida</taxon>
        <taxon>eudicotyledons</taxon>
        <taxon>Gunneridae</taxon>
        <taxon>Pentapetalae</taxon>
        <taxon>rosids</taxon>
        <taxon>fabids</taxon>
        <taxon>Rosales</taxon>
        <taxon>Moraceae</taxon>
        <taxon>Ficeae</taxon>
        <taxon>Ficus</taxon>
    </lineage>
</organism>
<evidence type="ECO:0000313" key="2">
    <source>
        <dbReference type="EMBL" id="GMN69214.1"/>
    </source>
</evidence>
<evidence type="ECO:0000313" key="3">
    <source>
        <dbReference type="Proteomes" id="UP001187192"/>
    </source>
</evidence>
<accession>A0AA88JCS2</accession>